<dbReference type="Pfam" id="PF13920">
    <property type="entry name" value="zf-C3HC4_3"/>
    <property type="match status" value="1"/>
</dbReference>
<keyword evidence="4" id="KW-1185">Reference proteome</keyword>
<feature type="transmembrane region" description="Helical" evidence="2">
    <location>
        <begin position="118"/>
        <end position="136"/>
    </location>
</feature>
<evidence type="ECO:0000256" key="2">
    <source>
        <dbReference type="SAM" id="Phobius"/>
    </source>
</evidence>
<feature type="compositionally biased region" description="Polar residues" evidence="1">
    <location>
        <begin position="554"/>
        <end position="563"/>
    </location>
</feature>
<dbReference type="GO" id="GO:0006511">
    <property type="term" value="P:ubiquitin-dependent protein catabolic process"/>
    <property type="evidence" value="ECO:0007669"/>
    <property type="project" value="TreeGrafter"/>
</dbReference>
<evidence type="ECO:0000313" key="4">
    <source>
        <dbReference type="Proteomes" id="UP000005018"/>
    </source>
</evidence>
<dbReference type="Proteomes" id="UP000005018">
    <property type="component" value="Chromosome 4"/>
</dbReference>
<evidence type="ECO:0000313" key="3">
    <source>
        <dbReference type="EMBL" id="CCG23405.1"/>
    </source>
</evidence>
<feature type="transmembrane region" description="Helical" evidence="2">
    <location>
        <begin position="196"/>
        <end position="217"/>
    </location>
</feature>
<feature type="transmembrane region" description="Helical" evidence="2">
    <location>
        <begin position="507"/>
        <end position="528"/>
    </location>
</feature>
<dbReference type="Gene3D" id="3.30.40.10">
    <property type="entry name" value="Zinc/RING finger domain, C3HC4 (zinc finger)"/>
    <property type="match status" value="1"/>
</dbReference>
<feature type="region of interest" description="Disordered" evidence="1">
    <location>
        <begin position="543"/>
        <end position="563"/>
    </location>
</feature>
<dbReference type="EMBL" id="HE681722">
    <property type="protein sequence ID" value="CCG23405.1"/>
    <property type="molecule type" value="Genomic_DNA"/>
</dbReference>
<proteinExistence type="predicted"/>
<dbReference type="OrthoDB" id="66726at2759"/>
<dbReference type="eggNOG" id="ENOG502S2K4">
    <property type="taxonomic scope" value="Eukaryota"/>
</dbReference>
<dbReference type="GeneID" id="14540331"/>
<name>H8X5E9_CANO9</name>
<accession>H8X5E9</accession>
<organism evidence="3 4">
    <name type="scientific">Candida orthopsilosis (strain 90-125)</name>
    <name type="common">Yeast</name>
    <dbReference type="NCBI Taxonomy" id="1136231"/>
    <lineage>
        <taxon>Eukaryota</taxon>
        <taxon>Fungi</taxon>
        <taxon>Dikarya</taxon>
        <taxon>Ascomycota</taxon>
        <taxon>Saccharomycotina</taxon>
        <taxon>Pichiomycetes</taxon>
        <taxon>Debaryomycetaceae</taxon>
        <taxon>Candida/Lodderomyces clade</taxon>
        <taxon>Candida</taxon>
    </lineage>
</organism>
<keyword evidence="2" id="KW-0812">Transmembrane</keyword>
<feature type="transmembrane region" description="Helical" evidence="2">
    <location>
        <begin position="55"/>
        <end position="74"/>
    </location>
</feature>
<dbReference type="RefSeq" id="XP_003869540.1">
    <property type="nucleotide sequence ID" value="XM_003869491.1"/>
</dbReference>
<keyword evidence="2" id="KW-1133">Transmembrane helix</keyword>
<reference evidence="3 4" key="1">
    <citation type="journal article" date="2012" name="PLoS ONE">
        <title>Sequence and analysis of the genome of the pathogenic yeast Candida orthopsilosis.</title>
        <authorList>
            <person name="Riccombeni A."/>
            <person name="Vidanes G."/>
            <person name="Proux-Wera E."/>
            <person name="Wolfe K.H."/>
            <person name="Butler G."/>
        </authorList>
    </citation>
    <scope>NUCLEOTIDE SEQUENCE [LARGE SCALE GENOMIC DNA]</scope>
    <source>
        <strain evidence="3 4">Co 90-125</strain>
    </source>
</reference>
<dbReference type="AlphaFoldDB" id="H8X5E9"/>
<dbReference type="HOGENOM" id="CLU_026112_0_0_1"/>
<sequence>MSANITNSTLLDQTTTDSESEFSFFRVIQSIVEAIWKQSSSSEINNSAWSRFGAISTYCCSVYGLACLVMALILNRTLVMASTNSIHNQQMAINRQRQISGNRGLIDAYKSAATLKKLSIFSFRVGIILVLLYQVFNVLTVLKLNQYLGLADSSSIGWFYHLIPGRLFTYLPDRFADTKYMATPSKQVMIGPTSDMYWPIFLTFCSSAFIETFIACIQGRKPFTESGITIFEHSLAFQEFSSNAAFFFSNSYNYKRPTESMLITSLFSILNHLNIHVGAILNHNKYRLIPSTILGLGYLAYFVTAFWQKNIFQFPIILVLTFTPQVLILFVIFVSLSILITAVMVNGFRFEGLNYASFFSHGEQNQDNISENEVDEDQDLNLLANFNIKLSDDFYTALLNLGVLAITSAGKSSYIKELSLVTLDNETWVERRLWQQVKSSVPSGDDTTSLLRVLKQTKVGYSNLIETPTSKLVTHGNLNTDANQSTRENPYHTNSVFKRRFLYLRRIVFDFAQLIYGIVVGNFILQWIPKSFKRLFGKRTESGQWERRGDTEQNGKASLSTSSGRQLPQLDYYTAEQLEQDYALILAGEDLSNVDNSEDYVISPEESDYESDIEVIDLTVGSDTRGLNRLNDIDTLTSPLQEIFDNDGLKELFKESSENTLQLIREHLNYDGRLTRSRYRKLHSASDPDTSLNSKDESEKLIELIISKRTQKRDDSTTESYRSMECVICQTNMREIITWPCKCFAICESCRLSLVSKGFEGCVCCRRDVEGVSKIYLP</sequence>
<gene>
    <name evidence="3" type="ORF">CORT_0D05670</name>
</gene>
<dbReference type="KEGG" id="cot:CORT_0D05670"/>
<dbReference type="PANTHER" id="PTHR22696">
    <property type="entry name" value="E3 UBIQUITIN-PROTEIN LIGASE RNF26"/>
    <property type="match status" value="1"/>
</dbReference>
<feature type="compositionally biased region" description="Basic and acidic residues" evidence="1">
    <location>
        <begin position="543"/>
        <end position="553"/>
    </location>
</feature>
<evidence type="ECO:0000256" key="1">
    <source>
        <dbReference type="SAM" id="MobiDB-lite"/>
    </source>
</evidence>
<feature type="transmembrane region" description="Helical" evidence="2">
    <location>
        <begin position="327"/>
        <end position="348"/>
    </location>
</feature>
<dbReference type="GO" id="GO:0016567">
    <property type="term" value="P:protein ubiquitination"/>
    <property type="evidence" value="ECO:0007669"/>
    <property type="project" value="TreeGrafter"/>
</dbReference>
<dbReference type="GO" id="GO:0061630">
    <property type="term" value="F:ubiquitin protein ligase activity"/>
    <property type="evidence" value="ECO:0007669"/>
    <property type="project" value="TreeGrafter"/>
</dbReference>
<dbReference type="InterPro" id="IPR013083">
    <property type="entry name" value="Znf_RING/FYVE/PHD"/>
</dbReference>
<dbReference type="PANTHER" id="PTHR22696:SF1">
    <property type="entry name" value="E3 UBIQUITIN-PROTEIN LIGASE RNF26"/>
    <property type="match status" value="1"/>
</dbReference>
<protein>
    <submittedName>
        <fullName evidence="3">Asi1 protein</fullName>
    </submittedName>
</protein>
<dbReference type="CDD" id="cd16616">
    <property type="entry name" value="mRING-HC-C4C4_Asi1p-like"/>
    <property type="match status" value="1"/>
</dbReference>
<keyword evidence="2" id="KW-0472">Membrane</keyword>
<feature type="transmembrane region" description="Helical" evidence="2">
    <location>
        <begin position="288"/>
        <end position="307"/>
    </location>
</feature>